<dbReference type="InterPro" id="IPR001810">
    <property type="entry name" value="F-box_dom"/>
</dbReference>
<evidence type="ECO:0000313" key="3">
    <source>
        <dbReference type="Proteomes" id="UP001497457"/>
    </source>
</evidence>
<keyword evidence="3" id="KW-1185">Reference proteome</keyword>
<name>A0ABC8WD42_9POAL</name>
<sequence>MFSVGEDLLSTLADDILRRILHFVPFKEAASTSVLSLRWRSLWRTSGAVNLDVRVPYNVAKHGSLYSLRNELFFAHRDAFVRAAEAALDAADARVTRLTLRVDDPKGDHTYKFLHVDSTGNWSTKNDVVRDLLSRRAARRIEELRVAAVRPGMDASSFPHNEEEHDRFKRTCKLRLRSMRFKALRILDLTRCKGLKQASAADALPRLETLWLRLCSLTSVNVQALLDAVPRLANVHLERVFFRANRTGVAKAPGVCLRCPAVTKLVMEFCGMKGQERSRVDRGFFEIDAPRLRYLRYKGSERQFSLASLVPDMAVLELSFLQGPYHCQDRDYDPDRTRVLFWQFVQNFTSVKVLKLKVNNLKDIAMDKARRGKLLCTFHNAVRLELEGAHHPTSSKAAAVAIANLLRCCPAVCELRLKLSTVPSDAKEYLSSFLERKGQLDYENSLDRFIHRHRLNPAIPLDDKDKHDEVPDGIPGLSGHSLTCLESSLRRVALQFHMDNPSCFGARLALLQKNINGGGFLALTETVFATVSKLGSLLIID</sequence>
<dbReference type="InterPro" id="IPR055302">
    <property type="entry name" value="F-box_dom-containing"/>
</dbReference>
<evidence type="ECO:0000313" key="2">
    <source>
        <dbReference type="EMBL" id="CAL4907644.1"/>
    </source>
</evidence>
<dbReference type="InterPro" id="IPR036047">
    <property type="entry name" value="F-box-like_dom_sf"/>
</dbReference>
<dbReference type="SUPFAM" id="SSF81383">
    <property type="entry name" value="F-box domain"/>
    <property type="match status" value="1"/>
</dbReference>
<organism evidence="2 3">
    <name type="scientific">Urochloa decumbens</name>
    <dbReference type="NCBI Taxonomy" id="240449"/>
    <lineage>
        <taxon>Eukaryota</taxon>
        <taxon>Viridiplantae</taxon>
        <taxon>Streptophyta</taxon>
        <taxon>Embryophyta</taxon>
        <taxon>Tracheophyta</taxon>
        <taxon>Spermatophyta</taxon>
        <taxon>Magnoliopsida</taxon>
        <taxon>Liliopsida</taxon>
        <taxon>Poales</taxon>
        <taxon>Poaceae</taxon>
        <taxon>PACMAD clade</taxon>
        <taxon>Panicoideae</taxon>
        <taxon>Panicodae</taxon>
        <taxon>Paniceae</taxon>
        <taxon>Melinidinae</taxon>
        <taxon>Urochloa</taxon>
    </lineage>
</organism>
<dbReference type="Gene3D" id="3.80.10.10">
    <property type="entry name" value="Ribonuclease Inhibitor"/>
    <property type="match status" value="1"/>
</dbReference>
<accession>A0ABC8WD42</accession>
<dbReference type="InterPro" id="IPR032675">
    <property type="entry name" value="LRR_dom_sf"/>
</dbReference>
<dbReference type="EMBL" id="OZ075122">
    <property type="protein sequence ID" value="CAL4907644.1"/>
    <property type="molecule type" value="Genomic_DNA"/>
</dbReference>
<evidence type="ECO:0000259" key="1">
    <source>
        <dbReference type="Pfam" id="PF00646"/>
    </source>
</evidence>
<dbReference type="Proteomes" id="UP001497457">
    <property type="component" value="Chromosome 12b"/>
</dbReference>
<dbReference type="AlphaFoldDB" id="A0ABC8WD42"/>
<dbReference type="Pfam" id="PF00646">
    <property type="entry name" value="F-box"/>
    <property type="match status" value="1"/>
</dbReference>
<proteinExistence type="predicted"/>
<dbReference type="PANTHER" id="PTHR32141">
    <property type="match status" value="1"/>
</dbReference>
<gene>
    <name evidence="2" type="ORF">URODEC1_LOCUS12626</name>
</gene>
<dbReference type="PANTHER" id="PTHR32141:SF26">
    <property type="entry name" value="OS08G0328600 PROTEIN"/>
    <property type="match status" value="1"/>
</dbReference>
<protein>
    <recommendedName>
        <fullName evidence="1">F-box domain-containing protein</fullName>
    </recommendedName>
</protein>
<dbReference type="CDD" id="cd22160">
    <property type="entry name" value="F-box_AtFBL13-like"/>
    <property type="match status" value="1"/>
</dbReference>
<dbReference type="InterPro" id="IPR053781">
    <property type="entry name" value="F-box_AtFBL13-like"/>
</dbReference>
<feature type="domain" description="F-box" evidence="1">
    <location>
        <begin position="9"/>
        <end position="45"/>
    </location>
</feature>
<dbReference type="SUPFAM" id="SSF52047">
    <property type="entry name" value="RNI-like"/>
    <property type="match status" value="1"/>
</dbReference>
<reference evidence="2" key="1">
    <citation type="submission" date="2024-10" db="EMBL/GenBank/DDBJ databases">
        <authorList>
            <person name="Ryan C."/>
        </authorList>
    </citation>
    <scope>NUCLEOTIDE SEQUENCE [LARGE SCALE GENOMIC DNA]</scope>
</reference>